<gene>
    <name evidence="7" type="primary">rplR</name>
    <name evidence="9" type="ORF">A3J59_01930</name>
</gene>
<dbReference type="GO" id="GO:0008097">
    <property type="term" value="F:5S rRNA binding"/>
    <property type="evidence" value="ECO:0007669"/>
    <property type="project" value="TreeGrafter"/>
</dbReference>
<dbReference type="PANTHER" id="PTHR12899:SF3">
    <property type="entry name" value="LARGE RIBOSOMAL SUBUNIT PROTEIN UL18M"/>
    <property type="match status" value="1"/>
</dbReference>
<protein>
    <recommendedName>
        <fullName evidence="6 7">Large ribosomal subunit protein uL18</fullName>
    </recommendedName>
</protein>
<evidence type="ECO:0000256" key="2">
    <source>
        <dbReference type="ARBA" id="ARBA00022730"/>
    </source>
</evidence>
<feature type="region of interest" description="Disordered" evidence="8">
    <location>
        <begin position="1"/>
        <end position="25"/>
    </location>
</feature>
<organism evidence="9 10">
    <name type="scientific">Candidatus Buchananbacteria bacterium RIFCSPHIGHO2_02_FULL_56_16</name>
    <dbReference type="NCBI Taxonomy" id="1797542"/>
    <lineage>
        <taxon>Bacteria</taxon>
        <taxon>Candidatus Buchananiibacteriota</taxon>
    </lineage>
</organism>
<dbReference type="NCBIfam" id="TIGR00060">
    <property type="entry name" value="L18_bact"/>
    <property type="match status" value="1"/>
</dbReference>
<comment type="caution">
    <text evidence="9">The sequence shown here is derived from an EMBL/GenBank/DDBJ whole genome shotgun (WGS) entry which is preliminary data.</text>
</comment>
<dbReference type="GO" id="GO:0022625">
    <property type="term" value="C:cytosolic large ribosomal subunit"/>
    <property type="evidence" value="ECO:0007669"/>
    <property type="project" value="TreeGrafter"/>
</dbReference>
<dbReference type="Pfam" id="PF00861">
    <property type="entry name" value="Ribosomal_L18p"/>
    <property type="match status" value="1"/>
</dbReference>
<evidence type="ECO:0000256" key="4">
    <source>
        <dbReference type="ARBA" id="ARBA00022980"/>
    </source>
</evidence>
<dbReference type="CDD" id="cd00432">
    <property type="entry name" value="Ribosomal_L18_L5e"/>
    <property type="match status" value="1"/>
</dbReference>
<evidence type="ECO:0000256" key="5">
    <source>
        <dbReference type="ARBA" id="ARBA00023274"/>
    </source>
</evidence>
<evidence type="ECO:0000256" key="1">
    <source>
        <dbReference type="ARBA" id="ARBA00007116"/>
    </source>
</evidence>
<keyword evidence="4 7" id="KW-0689">Ribosomal protein</keyword>
<keyword evidence="3 7" id="KW-0694">RNA-binding</keyword>
<name>A0A1G1YLD2_9BACT</name>
<dbReference type="STRING" id="1797542.A3J59_01930"/>
<dbReference type="AlphaFoldDB" id="A0A1G1YLD2"/>
<proteinExistence type="inferred from homology"/>
<evidence type="ECO:0000256" key="3">
    <source>
        <dbReference type="ARBA" id="ARBA00022884"/>
    </source>
</evidence>
<comment type="similarity">
    <text evidence="1 7">Belongs to the universal ribosomal protein uL18 family.</text>
</comment>
<keyword evidence="5 7" id="KW-0687">Ribonucleoprotein</keyword>
<reference evidence="9 10" key="1">
    <citation type="journal article" date="2016" name="Nat. Commun.">
        <title>Thousands of microbial genomes shed light on interconnected biogeochemical processes in an aquifer system.</title>
        <authorList>
            <person name="Anantharaman K."/>
            <person name="Brown C.T."/>
            <person name="Hug L.A."/>
            <person name="Sharon I."/>
            <person name="Castelle C.J."/>
            <person name="Probst A.J."/>
            <person name="Thomas B.C."/>
            <person name="Singh A."/>
            <person name="Wilkins M.J."/>
            <person name="Karaoz U."/>
            <person name="Brodie E.L."/>
            <person name="Williams K.H."/>
            <person name="Hubbard S.S."/>
            <person name="Banfield J.F."/>
        </authorList>
    </citation>
    <scope>NUCLEOTIDE SEQUENCE [LARGE SCALE GENOMIC DNA]</scope>
</reference>
<comment type="function">
    <text evidence="7">This is one of the proteins that bind and probably mediate the attachment of the 5S RNA into the large ribosomal subunit, where it forms part of the central protuberance.</text>
</comment>
<dbReference type="Proteomes" id="UP000177310">
    <property type="component" value="Unassembled WGS sequence"/>
</dbReference>
<dbReference type="FunFam" id="3.30.420.100:FF:000001">
    <property type="entry name" value="50S ribosomal protein L18"/>
    <property type="match status" value="1"/>
</dbReference>
<sequence length="121" mass="13349">MQSQATMKREAFKRRQRRVRAKVRGTADRPRLHVFRSLRHISVQLIDDDASKTLAAASDREVALRQAQGQKTAVALKVGELIAQKAKGAGISKVVFDRTGNRYHGRVKALADGARAGGLQF</sequence>
<accession>A0A1G1YLD2</accession>
<dbReference type="Gene3D" id="3.30.420.100">
    <property type="match status" value="1"/>
</dbReference>
<dbReference type="SUPFAM" id="SSF53137">
    <property type="entry name" value="Translational machinery components"/>
    <property type="match status" value="1"/>
</dbReference>
<dbReference type="InterPro" id="IPR057268">
    <property type="entry name" value="Ribosomal_L18"/>
</dbReference>
<evidence type="ECO:0000313" key="9">
    <source>
        <dbReference type="EMBL" id="OGY52490.1"/>
    </source>
</evidence>
<dbReference type="PANTHER" id="PTHR12899">
    <property type="entry name" value="39S RIBOSOMAL PROTEIN L18, MITOCHONDRIAL"/>
    <property type="match status" value="1"/>
</dbReference>
<evidence type="ECO:0000313" key="10">
    <source>
        <dbReference type="Proteomes" id="UP000177310"/>
    </source>
</evidence>
<dbReference type="EMBL" id="MHIL01000002">
    <property type="protein sequence ID" value="OGY52490.1"/>
    <property type="molecule type" value="Genomic_DNA"/>
</dbReference>
<dbReference type="InterPro" id="IPR005484">
    <property type="entry name" value="Ribosomal_uL18_bac/plant/anim"/>
</dbReference>
<evidence type="ECO:0000256" key="6">
    <source>
        <dbReference type="ARBA" id="ARBA00035197"/>
    </source>
</evidence>
<dbReference type="GO" id="GO:0003735">
    <property type="term" value="F:structural constituent of ribosome"/>
    <property type="evidence" value="ECO:0007669"/>
    <property type="project" value="InterPro"/>
</dbReference>
<dbReference type="InterPro" id="IPR004389">
    <property type="entry name" value="Ribosomal_uL18_bac-type"/>
</dbReference>
<evidence type="ECO:0000256" key="8">
    <source>
        <dbReference type="SAM" id="MobiDB-lite"/>
    </source>
</evidence>
<feature type="compositionally biased region" description="Basic residues" evidence="8">
    <location>
        <begin position="11"/>
        <end position="23"/>
    </location>
</feature>
<dbReference type="GO" id="GO:0006412">
    <property type="term" value="P:translation"/>
    <property type="evidence" value="ECO:0007669"/>
    <property type="project" value="UniProtKB-UniRule"/>
</dbReference>
<dbReference type="HAMAP" id="MF_01337_B">
    <property type="entry name" value="Ribosomal_uL18_B"/>
    <property type="match status" value="1"/>
</dbReference>
<evidence type="ECO:0000256" key="7">
    <source>
        <dbReference type="HAMAP-Rule" id="MF_01337"/>
    </source>
</evidence>
<keyword evidence="2 7" id="KW-0699">rRNA-binding</keyword>
<comment type="subunit">
    <text evidence="7">Part of the 50S ribosomal subunit; part of the 5S rRNA/L5/L18/L25 subcomplex. Contacts the 5S and 23S rRNAs.</text>
</comment>